<evidence type="ECO:0000313" key="2">
    <source>
        <dbReference type="EMBL" id="OTA80765.1"/>
    </source>
</evidence>
<dbReference type="Gene3D" id="3.40.50.300">
    <property type="entry name" value="P-loop containing nucleotide triphosphate hydrolases"/>
    <property type="match status" value="1"/>
</dbReference>
<dbReference type="Proteomes" id="UP000194219">
    <property type="component" value="Unassembled WGS sequence"/>
</dbReference>
<protein>
    <submittedName>
        <fullName evidence="2">ATPase</fullName>
    </submittedName>
</protein>
<evidence type="ECO:0000313" key="3">
    <source>
        <dbReference type="EMBL" id="OTA90427.1"/>
    </source>
</evidence>
<dbReference type="AlphaFoldDB" id="A0A1Y2UFG7"/>
<dbReference type="Proteomes" id="UP000194286">
    <property type="component" value="Unassembled WGS sequence"/>
</dbReference>
<organism evidence="2 5">
    <name type="scientific">Limosilactobacillus reuteri</name>
    <name type="common">Lactobacillus reuteri</name>
    <dbReference type="NCBI Taxonomy" id="1598"/>
    <lineage>
        <taxon>Bacteria</taxon>
        <taxon>Bacillati</taxon>
        <taxon>Bacillota</taxon>
        <taxon>Bacilli</taxon>
        <taxon>Lactobacillales</taxon>
        <taxon>Lactobacillaceae</taxon>
        <taxon>Limosilactobacillus</taxon>
    </lineage>
</organism>
<name>A0A1Y2UFG7_LIMRT</name>
<reference evidence="2 5" key="1">
    <citation type="submission" date="2016-09" db="EMBL/GenBank/DDBJ databases">
        <title>Lactobacillus reuteri KLR3005, genome sequencing and assembly.</title>
        <authorList>
            <person name="Lee J.-Y."/>
            <person name="Kim E.B."/>
            <person name="Choi Y.-J."/>
        </authorList>
    </citation>
    <scope>NUCLEOTIDE SEQUENCE [LARGE SCALE GENOMIC DNA]</scope>
    <source>
        <strain evidence="2 5">KLR3005</strain>
    </source>
</reference>
<dbReference type="EMBL" id="MIMV01000094">
    <property type="protein sequence ID" value="OTA90427.1"/>
    <property type="molecule type" value="Genomic_DNA"/>
</dbReference>
<dbReference type="InterPro" id="IPR027417">
    <property type="entry name" value="P-loop_NTPase"/>
</dbReference>
<dbReference type="InterPro" id="IPR025669">
    <property type="entry name" value="AAA_dom"/>
</dbReference>
<evidence type="ECO:0000259" key="1">
    <source>
        <dbReference type="Pfam" id="PF13614"/>
    </source>
</evidence>
<dbReference type="CDD" id="cd02042">
    <property type="entry name" value="ParAB_family"/>
    <property type="match status" value="1"/>
</dbReference>
<dbReference type="SUPFAM" id="SSF52540">
    <property type="entry name" value="P-loop containing nucleoside triphosphate hydrolases"/>
    <property type="match status" value="1"/>
</dbReference>
<dbReference type="PANTHER" id="PTHR13696:SF99">
    <property type="entry name" value="COBYRINIC ACID AC-DIAMIDE SYNTHASE"/>
    <property type="match status" value="1"/>
</dbReference>
<dbReference type="PANTHER" id="PTHR13696">
    <property type="entry name" value="P-LOOP CONTAINING NUCLEOSIDE TRIPHOSPHATE HYDROLASE"/>
    <property type="match status" value="1"/>
</dbReference>
<reference evidence="3 4" key="2">
    <citation type="submission" date="2016-09" db="EMBL/GenBank/DDBJ databases">
        <title>Lactobacillus reuteri KLR3006, genome sequencing and assembly.</title>
        <authorList>
            <person name="Lee J.-Y."/>
            <person name="Kim E.B."/>
            <person name="Choi Y.-J."/>
        </authorList>
    </citation>
    <scope>NUCLEOTIDE SEQUENCE [LARGE SCALE GENOMIC DNA]</scope>
    <source>
        <strain evidence="3 4">KLR3006</strain>
    </source>
</reference>
<proteinExistence type="predicted"/>
<comment type="caution">
    <text evidence="2">The sequence shown here is derived from an EMBL/GenBank/DDBJ whole genome shotgun (WGS) entry which is preliminary data.</text>
</comment>
<dbReference type="InterPro" id="IPR050678">
    <property type="entry name" value="DNA_Partitioning_ATPase"/>
</dbReference>
<dbReference type="Pfam" id="PF13614">
    <property type="entry name" value="AAA_31"/>
    <property type="match status" value="1"/>
</dbReference>
<evidence type="ECO:0000313" key="5">
    <source>
        <dbReference type="Proteomes" id="UP000194286"/>
    </source>
</evidence>
<accession>A0A1Y2UFG7</accession>
<evidence type="ECO:0000313" key="4">
    <source>
        <dbReference type="Proteomes" id="UP000194219"/>
    </source>
</evidence>
<sequence>MPAILYGNMKGGVGKTTNSVMTAYQLAKLGYKTLVCDLDPQANATQLLRRTYGLQHGTDLQINKTMMVALTEENIKSAIVNIMDNLYLLPSSEDFKNYPDFLEMKFMLDKEKIEAGDSTTLQSEMSKVKEQRISYFAQQLAKVRDEYDFVIIDVPPTLSIFTDSAIYATDFVIIVLQTQQRSLDGAETFFEYLQQMYNDYANIDFDILGVLAVLLKNNVGLDNQILKDAETDFGKDMLFNQIIRHMERLKRYDRTGIAEKGLTKYDMHDTRLHYIYNTLTKEIVARLKDKGVELK</sequence>
<gene>
    <name evidence="2" type="ORF">BHL82_10405</name>
    <name evidence="3" type="ORF">BHL83_11645</name>
</gene>
<feature type="domain" description="AAA" evidence="1">
    <location>
        <begin position="4"/>
        <end position="204"/>
    </location>
</feature>
<dbReference type="RefSeq" id="WP_086120055.1">
    <property type="nucleotide sequence ID" value="NZ_MIMI01000122.1"/>
</dbReference>
<dbReference type="EMBL" id="MIMU01000160">
    <property type="protein sequence ID" value="OTA80765.1"/>
    <property type="molecule type" value="Genomic_DNA"/>
</dbReference>